<sequence>MTDGRKDLLRRFQAVVEIRADALAVRDASRRITYAEFGQMVGAFRAVLHCAEPKAQSPVGLLLDRSAEAYAAMWAAISEGRAYVPLNPRYPTSRLRTIIEAAGIEHVFCDPKLQDKALDLGIEPDRILSVDSDLEGADWGASALAGRRSKNTIAYILYTSGSTGQPKGVPITYDNLLAFADNITQTIPYPPDSVCSQVCELSFDFSVHEIYQALLSGCTLCPARQIDLFNPAEFISKNQITVWISVPSLVRVILSNQKRQPLALESVRLSIFNGEPLTVSIAREWQAAIPGATVWNSYGPTECTVAVTAQKWEDREDLSEIDVVSIGVPIPNCEIALLDDHTFFPLHSTTTSRSGELLLKTPQCFCGYADAAITPPFFHDARGSVYYKTGDRVLWRDGRLFHLGRLDHQVKIRGHRIELMEVEWHLRKALKTDALAVVTYPRQQPTELVLFIEGQDLIPRLAAEPLGLPTYMLPKRCISVKALPVTPHGKLDRIALQSLLEENEC</sequence>
<evidence type="ECO:0000313" key="3">
    <source>
        <dbReference type="Proteomes" id="UP001597151"/>
    </source>
</evidence>
<dbReference type="Gene3D" id="3.40.50.12780">
    <property type="entry name" value="N-terminal domain of ligase-like"/>
    <property type="match status" value="1"/>
</dbReference>
<dbReference type="EMBL" id="JBHTKR010000006">
    <property type="protein sequence ID" value="MFD1196058.1"/>
    <property type="molecule type" value="Genomic_DNA"/>
</dbReference>
<keyword evidence="3" id="KW-1185">Reference proteome</keyword>
<dbReference type="InterPro" id="IPR020845">
    <property type="entry name" value="AMP-binding_CS"/>
</dbReference>
<reference evidence="3" key="1">
    <citation type="journal article" date="2019" name="Int. J. Syst. Evol. Microbiol.">
        <title>The Global Catalogue of Microorganisms (GCM) 10K type strain sequencing project: providing services to taxonomists for standard genome sequencing and annotation.</title>
        <authorList>
            <consortium name="The Broad Institute Genomics Platform"/>
            <consortium name="The Broad Institute Genome Sequencing Center for Infectious Disease"/>
            <person name="Wu L."/>
            <person name="Ma J."/>
        </authorList>
    </citation>
    <scope>NUCLEOTIDE SEQUENCE [LARGE SCALE GENOMIC DNA]</scope>
    <source>
        <strain evidence="3">CCUG 55328</strain>
    </source>
</reference>
<proteinExistence type="predicted"/>
<accession>A0ABW3TG89</accession>
<name>A0ABW3TG89_9RHOB</name>
<evidence type="ECO:0000313" key="2">
    <source>
        <dbReference type="EMBL" id="MFD1196058.1"/>
    </source>
</evidence>
<dbReference type="Pfam" id="PF00501">
    <property type="entry name" value="AMP-binding"/>
    <property type="match status" value="1"/>
</dbReference>
<protein>
    <submittedName>
        <fullName evidence="2">AMP-binding protein</fullName>
    </submittedName>
</protein>
<dbReference type="Gene3D" id="3.30.300.30">
    <property type="match status" value="1"/>
</dbReference>
<dbReference type="InterPro" id="IPR042099">
    <property type="entry name" value="ANL_N_sf"/>
</dbReference>
<dbReference type="PROSITE" id="PS00455">
    <property type="entry name" value="AMP_BINDING"/>
    <property type="match status" value="1"/>
</dbReference>
<feature type="domain" description="AMP-dependent synthetase/ligase" evidence="1">
    <location>
        <begin position="13"/>
        <end position="368"/>
    </location>
</feature>
<dbReference type="InterPro" id="IPR045851">
    <property type="entry name" value="AMP-bd_C_sf"/>
</dbReference>
<organism evidence="2 3">
    <name type="scientific">Seohaeicola saemankumensis</name>
    <dbReference type="NCBI Taxonomy" id="481181"/>
    <lineage>
        <taxon>Bacteria</taxon>
        <taxon>Pseudomonadati</taxon>
        <taxon>Pseudomonadota</taxon>
        <taxon>Alphaproteobacteria</taxon>
        <taxon>Rhodobacterales</taxon>
        <taxon>Roseobacteraceae</taxon>
        <taxon>Seohaeicola</taxon>
    </lineage>
</organism>
<gene>
    <name evidence="2" type="ORF">ACFQ3C_15410</name>
</gene>
<dbReference type="Proteomes" id="UP001597151">
    <property type="component" value="Unassembled WGS sequence"/>
</dbReference>
<comment type="caution">
    <text evidence="2">The sequence shown here is derived from an EMBL/GenBank/DDBJ whole genome shotgun (WGS) entry which is preliminary data.</text>
</comment>
<dbReference type="PANTHER" id="PTHR45527:SF1">
    <property type="entry name" value="FATTY ACID SYNTHASE"/>
    <property type="match status" value="1"/>
</dbReference>
<dbReference type="RefSeq" id="WP_380793625.1">
    <property type="nucleotide sequence ID" value="NZ_JBHTKR010000006.1"/>
</dbReference>
<dbReference type="SUPFAM" id="SSF56801">
    <property type="entry name" value="Acetyl-CoA synthetase-like"/>
    <property type="match status" value="1"/>
</dbReference>
<dbReference type="InterPro" id="IPR000873">
    <property type="entry name" value="AMP-dep_synth/lig_dom"/>
</dbReference>
<evidence type="ECO:0000259" key="1">
    <source>
        <dbReference type="Pfam" id="PF00501"/>
    </source>
</evidence>
<dbReference type="PANTHER" id="PTHR45527">
    <property type="entry name" value="NONRIBOSOMAL PEPTIDE SYNTHETASE"/>
    <property type="match status" value="1"/>
</dbReference>